<feature type="region of interest" description="Disordered" evidence="1">
    <location>
        <begin position="73"/>
        <end position="119"/>
    </location>
</feature>
<reference evidence="3 4" key="1">
    <citation type="journal article" date="2018" name="Nat. Ecol. Evol.">
        <title>Pezizomycetes genomes reveal the molecular basis of ectomycorrhizal truffle lifestyle.</title>
        <authorList>
            <person name="Murat C."/>
            <person name="Payen T."/>
            <person name="Noel B."/>
            <person name="Kuo A."/>
            <person name="Morin E."/>
            <person name="Chen J."/>
            <person name="Kohler A."/>
            <person name="Krizsan K."/>
            <person name="Balestrini R."/>
            <person name="Da Silva C."/>
            <person name="Montanini B."/>
            <person name="Hainaut M."/>
            <person name="Levati E."/>
            <person name="Barry K.W."/>
            <person name="Belfiori B."/>
            <person name="Cichocki N."/>
            <person name="Clum A."/>
            <person name="Dockter R.B."/>
            <person name="Fauchery L."/>
            <person name="Guy J."/>
            <person name="Iotti M."/>
            <person name="Le Tacon F."/>
            <person name="Lindquist E.A."/>
            <person name="Lipzen A."/>
            <person name="Malagnac F."/>
            <person name="Mello A."/>
            <person name="Molinier V."/>
            <person name="Miyauchi S."/>
            <person name="Poulain J."/>
            <person name="Riccioni C."/>
            <person name="Rubini A."/>
            <person name="Sitrit Y."/>
            <person name="Splivallo R."/>
            <person name="Traeger S."/>
            <person name="Wang M."/>
            <person name="Zifcakova L."/>
            <person name="Wipf D."/>
            <person name="Zambonelli A."/>
            <person name="Paolocci F."/>
            <person name="Nowrousian M."/>
            <person name="Ottonello S."/>
            <person name="Baldrian P."/>
            <person name="Spatafora J.W."/>
            <person name="Henrissat B."/>
            <person name="Nagy L.G."/>
            <person name="Aury J.M."/>
            <person name="Wincker P."/>
            <person name="Grigoriev I.V."/>
            <person name="Bonfante P."/>
            <person name="Martin F.M."/>
        </authorList>
    </citation>
    <scope>NUCLEOTIDE SEQUENCE [LARGE SCALE GENOMIC DNA]</scope>
    <source>
        <strain evidence="3 4">ATCC MYA-4762</strain>
    </source>
</reference>
<feature type="compositionally biased region" description="Low complexity" evidence="1">
    <location>
        <begin position="362"/>
        <end position="373"/>
    </location>
</feature>
<dbReference type="AlphaFoldDB" id="A0A3N4LZK0"/>
<dbReference type="InParanoid" id="A0A3N4LZK0"/>
<dbReference type="OrthoDB" id="5339332at2759"/>
<feature type="compositionally biased region" description="Polar residues" evidence="1">
    <location>
        <begin position="1"/>
        <end position="34"/>
    </location>
</feature>
<keyword evidence="4" id="KW-1185">Reference proteome</keyword>
<dbReference type="Pfam" id="PF14678">
    <property type="entry name" value="FANCI_S4"/>
    <property type="match status" value="1"/>
</dbReference>
<accession>A0A3N4LZK0</accession>
<protein>
    <recommendedName>
        <fullName evidence="2">FANCI solenoid 4 domain-containing protein</fullName>
    </recommendedName>
</protein>
<dbReference type="EMBL" id="ML121532">
    <property type="protein sequence ID" value="RPB27009.1"/>
    <property type="molecule type" value="Genomic_DNA"/>
</dbReference>
<sequence length="554" mass="60013">MPSSETDSSTLNEDNSNTTTNKIVNKDATNTSGFDHNEDTDAQASLLRLTRRHSLPASYHLSNFLSFFSQNGVNSTHESSNVNEAHNSSGTPPQVNANTTRHTRSATASGLVGQTTPRSSVNRYRYGHRHTRSVVDQPVVVRTYNPPATLRVPARAGMMNPAIFEEEETQRIELPPIEAFSFDGILKAINPEVSKTLDKISYLCVRLKEDVKAEIEVAAQTQKEIHGQKKLVERLAAQALKTTNTRSETLASDSHGLKGGAAIEDLAQLTERTYTALGSIVSTLLAIDELLPLQERLAPGYSAHQTHYPRVHELLNKKHQEITARFGGGAIALGRGSEGARMISKTPRHSTTSPTLSPPGSPNLLSASLPNPTHQEPGWLRRRMSSSSAMLLSPNSPTSNLGASTAAKRLSLPPHLQLKTILPSPSYGQSPPHPASYGSRRDSTPGLTSNPSNMASRRRSTNNLLLPRDSGERRYNTRPSSELSDSERNTGRSSSSFSGGIFDTGSWKGTGKWNIFGNGGAGSNESERGMSAEEKLRQMLNGANGKGKAIDRRA</sequence>
<evidence type="ECO:0000313" key="4">
    <source>
        <dbReference type="Proteomes" id="UP000267821"/>
    </source>
</evidence>
<feature type="compositionally biased region" description="Low complexity" evidence="1">
    <location>
        <begin position="491"/>
        <end position="506"/>
    </location>
</feature>
<name>A0A3N4LZK0_9PEZI</name>
<dbReference type="STRING" id="1051890.A0A3N4LZK0"/>
<feature type="region of interest" description="Disordered" evidence="1">
    <location>
        <begin position="343"/>
        <end position="379"/>
    </location>
</feature>
<dbReference type="Proteomes" id="UP000267821">
    <property type="component" value="Unassembled WGS sequence"/>
</dbReference>
<dbReference type="InterPro" id="IPR029314">
    <property type="entry name" value="FANCI_S4"/>
</dbReference>
<feature type="domain" description="FANCI solenoid 4" evidence="2">
    <location>
        <begin position="167"/>
        <end position="286"/>
    </location>
</feature>
<feature type="compositionally biased region" description="Polar residues" evidence="1">
    <location>
        <begin position="445"/>
        <end position="455"/>
    </location>
</feature>
<evidence type="ECO:0000256" key="1">
    <source>
        <dbReference type="SAM" id="MobiDB-lite"/>
    </source>
</evidence>
<evidence type="ECO:0000313" key="3">
    <source>
        <dbReference type="EMBL" id="RPB27009.1"/>
    </source>
</evidence>
<feature type="region of interest" description="Disordered" evidence="1">
    <location>
        <begin position="1"/>
        <end position="37"/>
    </location>
</feature>
<feature type="region of interest" description="Disordered" evidence="1">
    <location>
        <begin position="419"/>
        <end position="554"/>
    </location>
</feature>
<proteinExistence type="predicted"/>
<feature type="compositionally biased region" description="Basic and acidic residues" evidence="1">
    <location>
        <begin position="525"/>
        <end position="537"/>
    </location>
</feature>
<gene>
    <name evidence="3" type="ORF">L211DRAFT_865926</name>
</gene>
<evidence type="ECO:0000259" key="2">
    <source>
        <dbReference type="Pfam" id="PF14678"/>
    </source>
</evidence>
<organism evidence="3 4">
    <name type="scientific">Terfezia boudieri ATCC MYA-4762</name>
    <dbReference type="NCBI Taxonomy" id="1051890"/>
    <lineage>
        <taxon>Eukaryota</taxon>
        <taxon>Fungi</taxon>
        <taxon>Dikarya</taxon>
        <taxon>Ascomycota</taxon>
        <taxon>Pezizomycotina</taxon>
        <taxon>Pezizomycetes</taxon>
        <taxon>Pezizales</taxon>
        <taxon>Pezizaceae</taxon>
        <taxon>Terfezia</taxon>
    </lineage>
</organism>